<dbReference type="Proteomes" id="UP001194580">
    <property type="component" value="Unassembled WGS sequence"/>
</dbReference>
<feature type="transmembrane region" description="Helical" evidence="1">
    <location>
        <begin position="54"/>
        <end position="74"/>
    </location>
</feature>
<feature type="transmembrane region" description="Helical" evidence="1">
    <location>
        <begin position="177"/>
        <end position="197"/>
    </location>
</feature>
<dbReference type="EMBL" id="JAAAIL010001304">
    <property type="protein sequence ID" value="KAG0270802.1"/>
    <property type="molecule type" value="Genomic_DNA"/>
</dbReference>
<keyword evidence="1" id="KW-0472">Membrane</keyword>
<name>A0AAD4H406_9FUNG</name>
<evidence type="ECO:0000256" key="1">
    <source>
        <dbReference type="SAM" id="Phobius"/>
    </source>
</evidence>
<evidence type="ECO:0000313" key="3">
    <source>
        <dbReference type="Proteomes" id="UP001194580"/>
    </source>
</evidence>
<dbReference type="AlphaFoldDB" id="A0AAD4H406"/>
<gene>
    <name evidence="2" type="ORF">BGZ95_001509</name>
</gene>
<protein>
    <submittedName>
        <fullName evidence="2">Uncharacterized protein</fullName>
    </submittedName>
</protein>
<reference evidence="2" key="1">
    <citation type="journal article" date="2020" name="Fungal Divers.">
        <title>Resolving the Mortierellaceae phylogeny through synthesis of multi-gene phylogenetics and phylogenomics.</title>
        <authorList>
            <person name="Vandepol N."/>
            <person name="Liber J."/>
            <person name="Desiro A."/>
            <person name="Na H."/>
            <person name="Kennedy M."/>
            <person name="Barry K."/>
            <person name="Grigoriev I.V."/>
            <person name="Miller A.N."/>
            <person name="O'Donnell K."/>
            <person name="Stajich J.E."/>
            <person name="Bonito G."/>
        </authorList>
    </citation>
    <scope>NUCLEOTIDE SEQUENCE</scope>
    <source>
        <strain evidence="2">NRRL 28262</strain>
    </source>
</reference>
<accession>A0AAD4H406</accession>
<keyword evidence="1" id="KW-1133">Transmembrane helix</keyword>
<proteinExistence type="predicted"/>
<feature type="transmembrane region" description="Helical" evidence="1">
    <location>
        <begin position="135"/>
        <end position="157"/>
    </location>
</feature>
<organism evidence="2 3">
    <name type="scientific">Linnemannia exigua</name>
    <dbReference type="NCBI Taxonomy" id="604196"/>
    <lineage>
        <taxon>Eukaryota</taxon>
        <taxon>Fungi</taxon>
        <taxon>Fungi incertae sedis</taxon>
        <taxon>Mucoromycota</taxon>
        <taxon>Mortierellomycotina</taxon>
        <taxon>Mortierellomycetes</taxon>
        <taxon>Mortierellales</taxon>
        <taxon>Mortierellaceae</taxon>
        <taxon>Linnemannia</taxon>
    </lineage>
</organism>
<sequence>MADRTDTEKRTSEQELIDNEFKEIKIDPSSINRQNATATTPTVKRVSTPKKKPFILGGRFFLLNWFYLWVFGLIHRCREQKNIKKIVLQLANVLTAKTNGEDLDVKWSQEKASAAAASRQPKLIRALYELYGIKYIFIGLWKLIWAACTWAGAYYFLRVSIEFLEKKDEMPARTGHLYAMGLLLTSLGSSIAIHQLYGECTALGVQ</sequence>
<feature type="non-terminal residue" evidence="2">
    <location>
        <position position="1"/>
    </location>
</feature>
<comment type="caution">
    <text evidence="2">The sequence shown here is derived from an EMBL/GenBank/DDBJ whole genome shotgun (WGS) entry which is preliminary data.</text>
</comment>
<evidence type="ECO:0000313" key="2">
    <source>
        <dbReference type="EMBL" id="KAG0270802.1"/>
    </source>
</evidence>
<keyword evidence="3" id="KW-1185">Reference proteome</keyword>
<keyword evidence="1" id="KW-0812">Transmembrane</keyword>